<dbReference type="PANTHER" id="PTHR44757:SF2">
    <property type="entry name" value="BIOFILM ARCHITECTURE MAINTENANCE PROTEIN MBAA"/>
    <property type="match status" value="1"/>
</dbReference>
<dbReference type="Pfam" id="PF07495">
    <property type="entry name" value="Y_Y_Y"/>
    <property type="match status" value="1"/>
</dbReference>
<dbReference type="PROSITE" id="PS50883">
    <property type="entry name" value="EAL"/>
    <property type="match status" value="1"/>
</dbReference>
<dbReference type="Pfam" id="PF08447">
    <property type="entry name" value="PAS_3"/>
    <property type="match status" value="1"/>
</dbReference>
<protein>
    <submittedName>
        <fullName evidence="5">EAL domain-containing protein</fullName>
    </submittedName>
</protein>
<feature type="domain" description="PAC" evidence="2">
    <location>
        <begin position="1019"/>
        <end position="1071"/>
    </location>
</feature>
<feature type="signal peptide" evidence="1">
    <location>
        <begin position="1"/>
        <end position="25"/>
    </location>
</feature>
<dbReference type="Proteomes" id="UP001226574">
    <property type="component" value="Unassembled WGS sequence"/>
</dbReference>
<dbReference type="InterPro" id="IPR015943">
    <property type="entry name" value="WD40/YVTN_repeat-like_dom_sf"/>
</dbReference>
<dbReference type="EMBL" id="JAVIFY010000008">
    <property type="protein sequence ID" value="MDQ9092284.1"/>
    <property type="molecule type" value="Genomic_DNA"/>
</dbReference>
<dbReference type="InterPro" id="IPR035965">
    <property type="entry name" value="PAS-like_dom_sf"/>
</dbReference>
<dbReference type="InterPro" id="IPR013655">
    <property type="entry name" value="PAS_fold_3"/>
</dbReference>
<dbReference type="InterPro" id="IPR001610">
    <property type="entry name" value="PAC"/>
</dbReference>
<dbReference type="Pfam" id="PF00563">
    <property type="entry name" value="EAL"/>
    <property type="match status" value="1"/>
</dbReference>
<dbReference type="InterPro" id="IPR029787">
    <property type="entry name" value="Nucleotide_cyclase"/>
</dbReference>
<dbReference type="NCBIfam" id="TIGR00254">
    <property type="entry name" value="GGDEF"/>
    <property type="match status" value="1"/>
</dbReference>
<keyword evidence="1" id="KW-0732">Signal</keyword>
<feature type="domain" description="GGDEF" evidence="4">
    <location>
        <begin position="1103"/>
        <end position="1236"/>
    </location>
</feature>
<dbReference type="SUPFAM" id="SSF55073">
    <property type="entry name" value="Nucleotide cyclase"/>
    <property type="match status" value="1"/>
</dbReference>
<dbReference type="InterPro" id="IPR013783">
    <property type="entry name" value="Ig-like_fold"/>
</dbReference>
<dbReference type="Gene3D" id="3.20.20.450">
    <property type="entry name" value="EAL domain"/>
    <property type="match status" value="1"/>
</dbReference>
<dbReference type="InterPro" id="IPR001633">
    <property type="entry name" value="EAL_dom"/>
</dbReference>
<dbReference type="InterPro" id="IPR035919">
    <property type="entry name" value="EAL_sf"/>
</dbReference>
<dbReference type="InterPro" id="IPR011123">
    <property type="entry name" value="Y_Y_Y"/>
</dbReference>
<evidence type="ECO:0000259" key="4">
    <source>
        <dbReference type="PROSITE" id="PS50887"/>
    </source>
</evidence>
<organism evidence="5 6">
    <name type="scientific">Pseudoalteromonas haloplanktis</name>
    <name type="common">Alteromonas haloplanktis</name>
    <dbReference type="NCBI Taxonomy" id="228"/>
    <lineage>
        <taxon>Bacteria</taxon>
        <taxon>Pseudomonadati</taxon>
        <taxon>Pseudomonadota</taxon>
        <taxon>Gammaproteobacteria</taxon>
        <taxon>Alteromonadales</taxon>
        <taxon>Pseudoalteromonadaceae</taxon>
        <taxon>Pseudoalteromonas</taxon>
    </lineage>
</organism>
<sequence length="1503" mass="170776">MAKWFKACILCWLAACVVASQFALAQVKRLSPSEGLSQSYVSNMLIDNSGYLWLATEGGLNRYDGYQVVHIAGPNGELDEAMIDVLYQDPAGYIWIASLVAGLFRYDPSTDSYQQFLSKPISEEQVLSQSVFTMLATDDKSLWIGRGWDFARLDLATGQIETIFELPGERDRGTVIRNLLHYKDYIFIAASSGAYVYHIPTGQYRKLEHLSKEPEHAYQNYVKSLAIGENEQLYVGAVRGLYQVDISDLPTMFERPDIPFKNKTILADLNVWKIINEHSTLELGTDKGLFKLNLTTGELIKNKRLEEGKYSLVDPSIIDIVKDRNGAMWAATKSDGAFYLPYDNYHFENMNASMLSGDGLSHPSIWGITEFENKLWLATHNGLTAVDLKTNQSQVFLKDYQADLFTTAFNIYKITPYKNRLWLYTNRGIFSFDPQSHEIFPAKTADPSQQHLITGKVHGSILMPTGDLFYVHSDHGMFVYNVDSQTITSLGGEFESFEPFLSYGFFPPLSTKPESPLFFNAGVLYQVDPNTFALTKIYTVPEQHENLAVNVMSYVVDNNNVLWISLSNFGLIGLDATTYQLLYTIDLDKNKLGTLMYDMVLDEMGMIWMSSHKGIWRLNPENKHFQQFTTSEGLASTEFNSGAVTRLKTGQIVYGTLKGFTYFYPNENHPKHGLIDHVNITSIDLMSRELSTDLKQPIKKIVLEHDDIGLEVAFSAMAFNYQERIIYEYQLSDGQKSYTRNNNRVLFPKLNPGRYQLKVWATDPMTGDYTAPAVLDIVVKYPLWRAPQFMVLYAVVFFVLIASWVMRRNRIQQLLLAAHRESQESEARLKLALEGSRSGVWDWHSSSPIIYQPRLKNELGYDVESVNLDDYLAKIHPKDKQNFRIEWLEFLSTEKGYFNCTYRLRHKSGHWRWYKDFGKVVAWQGTTPDKVAGTYTNMTRELVFEERARLFGAAFEQTRDWVFILDKSLRILATNKALQSAFDFPVEYRSSCSLHLGLSRSVRVNYLRVMKELQVGEHFSAEDTVYLANGEPRHVLIKVSAVADSEQRLESYVVILTDINAQKLAENELFVLANYDSLTGLPNRTLFNDRVEHALEQAKAQNTKAALLNINIKRFKYFNDSLGHEAADEIIKAVALRLKSRLQAKDSVARFSGDEFMLLVEGIQQIEEVVLLCVKLMASMNDNIIIHDQAISISLSIGVAMAPDDALNAKDLIKAADIALYHSKKSLEGCYQFYKQEMNQHVQRALHLESQLTQAYQNCEFCNHYQVIVNAKTHQADGLEVLLRWPENTTYKPQEFALAAESVGLITKIMLQTLARALIELKQWQQQRPDLYVSINLSALDFEYKSLVEEIRTALVSADVSASSVVFEITESVLMHDSSQALASMSKLKQLGCRLYMDDFGTGYASLTYLKRFPIDVLKIDRSFVTDIGIDSDDEAIIESTLALAKSLGKECVAEGVETAQQLTFLRNLGCNLFQGYLFSKPIPGDDVSALLSKDWRSLFNEE</sequence>
<feature type="domain" description="EAL" evidence="3">
    <location>
        <begin position="1245"/>
        <end position="1496"/>
    </location>
</feature>
<feature type="chain" id="PRO_5047336136" evidence="1">
    <location>
        <begin position="26"/>
        <end position="1503"/>
    </location>
</feature>
<name>A0ABU1BCP2_PSEHA</name>
<dbReference type="Gene3D" id="3.30.450.20">
    <property type="entry name" value="PAS domain"/>
    <property type="match status" value="2"/>
</dbReference>
<dbReference type="SMART" id="SM00052">
    <property type="entry name" value="EAL"/>
    <property type="match status" value="1"/>
</dbReference>
<dbReference type="InterPro" id="IPR043128">
    <property type="entry name" value="Rev_trsase/Diguanyl_cyclase"/>
</dbReference>
<dbReference type="SUPFAM" id="SSF50998">
    <property type="entry name" value="Quinoprotein alcohol dehydrogenase-like"/>
    <property type="match status" value="1"/>
</dbReference>
<dbReference type="InterPro" id="IPR000160">
    <property type="entry name" value="GGDEF_dom"/>
</dbReference>
<dbReference type="CDD" id="cd01949">
    <property type="entry name" value="GGDEF"/>
    <property type="match status" value="1"/>
</dbReference>
<comment type="caution">
    <text evidence="5">The sequence shown here is derived from an EMBL/GenBank/DDBJ whole genome shotgun (WGS) entry which is preliminary data.</text>
</comment>
<dbReference type="SUPFAM" id="SSF55785">
    <property type="entry name" value="PYP-like sensor domain (PAS domain)"/>
    <property type="match status" value="2"/>
</dbReference>
<dbReference type="InterPro" id="IPR052155">
    <property type="entry name" value="Biofilm_reg_signaling"/>
</dbReference>
<evidence type="ECO:0000313" key="6">
    <source>
        <dbReference type="Proteomes" id="UP001226574"/>
    </source>
</evidence>
<dbReference type="InterPro" id="IPR011047">
    <property type="entry name" value="Quinoprotein_ADH-like_sf"/>
</dbReference>
<gene>
    <name evidence="5" type="ORF">RC083_11870</name>
</gene>
<dbReference type="SUPFAM" id="SSF141868">
    <property type="entry name" value="EAL domain-like"/>
    <property type="match status" value="1"/>
</dbReference>
<evidence type="ECO:0000259" key="3">
    <source>
        <dbReference type="PROSITE" id="PS50883"/>
    </source>
</evidence>
<dbReference type="RefSeq" id="WP_309039130.1">
    <property type="nucleotide sequence ID" value="NZ_JAVIFY010000008.1"/>
</dbReference>
<dbReference type="Gene3D" id="2.60.40.10">
    <property type="entry name" value="Immunoglobulins"/>
    <property type="match status" value="1"/>
</dbReference>
<dbReference type="InterPro" id="IPR013656">
    <property type="entry name" value="PAS_4"/>
</dbReference>
<dbReference type="PANTHER" id="PTHR44757">
    <property type="entry name" value="DIGUANYLATE CYCLASE DGCP"/>
    <property type="match status" value="1"/>
</dbReference>
<accession>A0ABU1BCP2</accession>
<dbReference type="InterPro" id="IPR000700">
    <property type="entry name" value="PAS-assoc_C"/>
</dbReference>
<keyword evidence="6" id="KW-1185">Reference proteome</keyword>
<reference evidence="5 6" key="1">
    <citation type="submission" date="2023-08" db="EMBL/GenBank/DDBJ databases">
        <title>Pseudoalteromonas haloplanktis LL1 genome.</title>
        <authorList>
            <person name="Wu S."/>
        </authorList>
    </citation>
    <scope>NUCLEOTIDE SEQUENCE [LARGE SCALE GENOMIC DNA]</scope>
    <source>
        <strain evidence="5 6">LL1</strain>
    </source>
</reference>
<evidence type="ECO:0000256" key="1">
    <source>
        <dbReference type="SAM" id="SignalP"/>
    </source>
</evidence>
<dbReference type="Gene3D" id="3.30.70.270">
    <property type="match status" value="1"/>
</dbReference>
<proteinExistence type="predicted"/>
<evidence type="ECO:0000259" key="2">
    <source>
        <dbReference type="PROSITE" id="PS50113"/>
    </source>
</evidence>
<dbReference type="Pfam" id="PF08448">
    <property type="entry name" value="PAS_4"/>
    <property type="match status" value="1"/>
</dbReference>
<dbReference type="PROSITE" id="PS50887">
    <property type="entry name" value="GGDEF"/>
    <property type="match status" value="1"/>
</dbReference>
<dbReference type="Gene3D" id="2.130.10.10">
    <property type="entry name" value="YVTN repeat-like/Quinoprotein amine dehydrogenase"/>
    <property type="match status" value="3"/>
</dbReference>
<dbReference type="SMART" id="SM00086">
    <property type="entry name" value="PAC"/>
    <property type="match status" value="2"/>
</dbReference>
<dbReference type="Pfam" id="PF00990">
    <property type="entry name" value="GGDEF"/>
    <property type="match status" value="1"/>
</dbReference>
<evidence type="ECO:0000313" key="5">
    <source>
        <dbReference type="EMBL" id="MDQ9092284.1"/>
    </source>
</evidence>
<dbReference type="SMART" id="SM00267">
    <property type="entry name" value="GGDEF"/>
    <property type="match status" value="1"/>
</dbReference>
<dbReference type="CDD" id="cd01948">
    <property type="entry name" value="EAL"/>
    <property type="match status" value="1"/>
</dbReference>
<dbReference type="PROSITE" id="PS50113">
    <property type="entry name" value="PAC"/>
    <property type="match status" value="1"/>
</dbReference>